<dbReference type="CDD" id="cd06261">
    <property type="entry name" value="TM_PBP2"/>
    <property type="match status" value="1"/>
</dbReference>
<comment type="similarity">
    <text evidence="5">Belongs to the binding-protein-dependent transport system permease family.</text>
</comment>
<feature type="transmembrane region" description="Helical" evidence="5">
    <location>
        <begin position="164"/>
        <end position="187"/>
    </location>
</feature>
<evidence type="ECO:0000256" key="3">
    <source>
        <dbReference type="ARBA" id="ARBA00022989"/>
    </source>
</evidence>
<dbReference type="RefSeq" id="WP_207546233.1">
    <property type="nucleotide sequence ID" value="NZ_FQWM01000007.1"/>
</dbReference>
<dbReference type="InterPro" id="IPR000515">
    <property type="entry name" value="MetI-like"/>
</dbReference>
<dbReference type="SUPFAM" id="SSF161098">
    <property type="entry name" value="MetI-like"/>
    <property type="match status" value="1"/>
</dbReference>
<dbReference type="EMBL" id="FQWM01000007">
    <property type="protein sequence ID" value="SHH65557.1"/>
    <property type="molecule type" value="Genomic_DNA"/>
</dbReference>
<dbReference type="PROSITE" id="PS50928">
    <property type="entry name" value="ABC_TM1"/>
    <property type="match status" value="1"/>
</dbReference>
<dbReference type="GO" id="GO:0005886">
    <property type="term" value="C:plasma membrane"/>
    <property type="evidence" value="ECO:0007669"/>
    <property type="project" value="UniProtKB-SubCell"/>
</dbReference>
<proteinExistence type="inferred from homology"/>
<keyword evidence="5" id="KW-0813">Transport</keyword>
<accession>A0A1M5UR92</accession>
<evidence type="ECO:0000313" key="8">
    <source>
        <dbReference type="Proteomes" id="UP000184211"/>
    </source>
</evidence>
<dbReference type="AlphaFoldDB" id="A0A1M5UR92"/>
<feature type="transmembrane region" description="Helical" evidence="5">
    <location>
        <begin position="131"/>
        <end position="152"/>
    </location>
</feature>
<keyword evidence="3 5" id="KW-1133">Transmembrane helix</keyword>
<evidence type="ECO:0000256" key="4">
    <source>
        <dbReference type="ARBA" id="ARBA00023136"/>
    </source>
</evidence>
<gene>
    <name evidence="7" type="ORF">SAMN04488044_2932</name>
</gene>
<dbReference type="InterPro" id="IPR035906">
    <property type="entry name" value="MetI-like_sf"/>
</dbReference>
<dbReference type="PANTHER" id="PTHR43879:SF1">
    <property type="entry name" value="GLUCOSE IMPORT SYSTEM PERMEASE PROTEIN GLCU"/>
    <property type="match status" value="1"/>
</dbReference>
<dbReference type="Proteomes" id="UP000184211">
    <property type="component" value="Unassembled WGS sequence"/>
</dbReference>
<feature type="domain" description="ABC transmembrane type-1" evidence="6">
    <location>
        <begin position="96"/>
        <end position="288"/>
    </location>
</feature>
<feature type="transmembrane region" description="Helical" evidence="5">
    <location>
        <begin position="27"/>
        <end position="48"/>
    </location>
</feature>
<organism evidence="7 8">
    <name type="scientific">Cognatishimia maritima</name>
    <dbReference type="NCBI Taxonomy" id="870908"/>
    <lineage>
        <taxon>Bacteria</taxon>
        <taxon>Pseudomonadati</taxon>
        <taxon>Pseudomonadota</taxon>
        <taxon>Alphaproteobacteria</taxon>
        <taxon>Rhodobacterales</taxon>
        <taxon>Paracoccaceae</taxon>
        <taxon>Cognatishimia</taxon>
    </lineage>
</organism>
<keyword evidence="2 5" id="KW-0812">Transmembrane</keyword>
<evidence type="ECO:0000256" key="5">
    <source>
        <dbReference type="RuleBase" id="RU363032"/>
    </source>
</evidence>
<name>A0A1M5UR92_9RHOB</name>
<reference evidence="8" key="1">
    <citation type="submission" date="2016-11" db="EMBL/GenBank/DDBJ databases">
        <authorList>
            <person name="Varghese N."/>
            <person name="Submissions S."/>
        </authorList>
    </citation>
    <scope>NUCLEOTIDE SEQUENCE [LARGE SCALE GENOMIC DNA]</scope>
    <source>
        <strain evidence="8">DSM 28223</strain>
    </source>
</reference>
<feature type="transmembrane region" description="Helical" evidence="5">
    <location>
        <begin position="208"/>
        <end position="229"/>
    </location>
</feature>
<dbReference type="STRING" id="870908.SAMN04488044_2932"/>
<evidence type="ECO:0000256" key="1">
    <source>
        <dbReference type="ARBA" id="ARBA00004651"/>
    </source>
</evidence>
<comment type="subcellular location">
    <subcellularLocation>
        <location evidence="1 5">Cell membrane</location>
        <topology evidence="1 5">Multi-pass membrane protein</topology>
    </subcellularLocation>
</comment>
<feature type="transmembrane region" description="Helical" evidence="5">
    <location>
        <begin position="100"/>
        <end position="119"/>
    </location>
</feature>
<dbReference type="PANTHER" id="PTHR43879">
    <property type="entry name" value="ABC TRANSPORTER PERMEASE PROTEIN"/>
    <property type="match status" value="1"/>
</dbReference>
<sequence length="302" mass="33228">MADTSTHEQFDPLATGGMRRRITSKGIVYGALSVFALIYIAPLLIILLNTLRPLEDIVRTGFIALPDAETMTLRYWGEAWGSFCIGGTCEGVSRFYKNSLLMTIPATILSTMIGLLNGYILSKWRFRYDGLIFGLITLGVFMPQQMTLLPWAFVLGKLGLSNTIAGLVFVHTVQGISFTTLFCRNYFVSIPDDLIKAARIDGAGFWRIFRRIILPLSPPIVIVTVIWQFTGIWNEFLFGTVFTSGGNQPITSAIVAFSGSGTGERHYNIEAAAVIMAALPPLFIYIAGGKYFVRGLTQGAVK</sequence>
<keyword evidence="8" id="KW-1185">Reference proteome</keyword>
<protein>
    <submittedName>
        <fullName evidence="7">Glucose/mannose transport system permease protein</fullName>
    </submittedName>
</protein>
<evidence type="ECO:0000313" key="7">
    <source>
        <dbReference type="EMBL" id="SHH65557.1"/>
    </source>
</evidence>
<dbReference type="GO" id="GO:0055085">
    <property type="term" value="P:transmembrane transport"/>
    <property type="evidence" value="ECO:0007669"/>
    <property type="project" value="InterPro"/>
</dbReference>
<feature type="transmembrane region" description="Helical" evidence="5">
    <location>
        <begin position="271"/>
        <end position="293"/>
    </location>
</feature>
<evidence type="ECO:0000256" key="2">
    <source>
        <dbReference type="ARBA" id="ARBA00022692"/>
    </source>
</evidence>
<dbReference type="Pfam" id="PF00528">
    <property type="entry name" value="BPD_transp_1"/>
    <property type="match status" value="1"/>
</dbReference>
<dbReference type="Gene3D" id="1.10.3720.10">
    <property type="entry name" value="MetI-like"/>
    <property type="match status" value="1"/>
</dbReference>
<keyword evidence="4 5" id="KW-0472">Membrane</keyword>
<evidence type="ECO:0000259" key="6">
    <source>
        <dbReference type="PROSITE" id="PS50928"/>
    </source>
</evidence>